<organism evidence="5 6">
    <name type="scientific">Streptomyces polyasparticus</name>
    <dbReference type="NCBI Taxonomy" id="2767826"/>
    <lineage>
        <taxon>Bacteria</taxon>
        <taxon>Bacillati</taxon>
        <taxon>Actinomycetota</taxon>
        <taxon>Actinomycetes</taxon>
        <taxon>Kitasatosporales</taxon>
        <taxon>Streptomycetaceae</taxon>
        <taxon>Streptomyces</taxon>
    </lineage>
</organism>
<reference evidence="5 6" key="1">
    <citation type="submission" date="2020-08" db="EMBL/GenBank/DDBJ databases">
        <title>Genemic of Streptomyces polyaspartic.</title>
        <authorList>
            <person name="Liu W."/>
        </authorList>
    </citation>
    <scope>NUCLEOTIDE SEQUENCE [LARGE SCALE GENOMIC DNA]</scope>
    <source>
        <strain evidence="5 6">TRM66268-LWL</strain>
    </source>
</reference>
<comment type="caution">
    <text evidence="5">The sequence shown here is derived from an EMBL/GenBank/DDBJ whole genome shotgun (WGS) entry which is preliminary data.</text>
</comment>
<protein>
    <submittedName>
        <fullName evidence="5">Transposase</fullName>
    </submittedName>
</protein>
<evidence type="ECO:0000256" key="1">
    <source>
        <dbReference type="ARBA" id="ARBA00001968"/>
    </source>
</evidence>
<dbReference type="EMBL" id="JACTVJ010000055">
    <property type="protein sequence ID" value="MBC9719633.1"/>
    <property type="molecule type" value="Genomic_DNA"/>
</dbReference>
<gene>
    <name evidence="5" type="ORF">H9Y04_44915</name>
</gene>
<name>A0ABR7SZD8_9ACTN</name>
<comment type="cofactor">
    <cofactor evidence="1">
        <name>a divalent metal cation</name>
        <dbReference type="ChEBI" id="CHEBI:60240"/>
    </cofactor>
</comment>
<evidence type="ECO:0000259" key="3">
    <source>
        <dbReference type="Pfam" id="PF13359"/>
    </source>
</evidence>
<accession>A0ABR7SZD8</accession>
<dbReference type="Proteomes" id="UP000642284">
    <property type="component" value="Unassembled WGS sequence"/>
</dbReference>
<evidence type="ECO:0000313" key="5">
    <source>
        <dbReference type="EMBL" id="MBC9719633.1"/>
    </source>
</evidence>
<dbReference type="RefSeq" id="WP_187820034.1">
    <property type="nucleotide sequence ID" value="NZ_JACTVJ010000055.1"/>
</dbReference>
<dbReference type="Pfam" id="PF13359">
    <property type="entry name" value="DDE_Tnp_4"/>
    <property type="match status" value="1"/>
</dbReference>
<dbReference type="Pfam" id="PF13613">
    <property type="entry name" value="HTH_Tnp_4"/>
    <property type="match status" value="1"/>
</dbReference>
<evidence type="ECO:0000313" key="6">
    <source>
        <dbReference type="Proteomes" id="UP000642284"/>
    </source>
</evidence>
<proteinExistence type="predicted"/>
<evidence type="ECO:0000256" key="2">
    <source>
        <dbReference type="ARBA" id="ARBA00022723"/>
    </source>
</evidence>
<keyword evidence="6" id="KW-1185">Reference proteome</keyword>
<dbReference type="InterPro" id="IPR027806">
    <property type="entry name" value="HARBI1_dom"/>
</dbReference>
<feature type="domain" description="Transposase Helix-turn-helix" evidence="4">
    <location>
        <begin position="44"/>
        <end position="92"/>
    </location>
</feature>
<dbReference type="InterPro" id="IPR027805">
    <property type="entry name" value="Transposase_HTH_dom"/>
</dbReference>
<feature type="domain" description="DDE Tnp4" evidence="3">
    <location>
        <begin position="109"/>
        <end position="251"/>
    </location>
</feature>
<evidence type="ECO:0000259" key="4">
    <source>
        <dbReference type="Pfam" id="PF13613"/>
    </source>
</evidence>
<sequence>MAGVLKAERVWVETFSGLRVEQFGRLLRAVRERGGNGTLQGRPWALPLAERVLIVAVYYRTNLTMRQLGPLFGASSSTVCRVIQKLGPLLALEPVARPADVADRLWIVDGTLVPVRDRTVGASSRNYRFSANVQGIVDADTRLVIATGCPVPGTTADAHAWRASGLAEHCQGVTVLADGAYLNCGMVTPHRKRPCRELLPGEESDNAAHRKVRARVEHVIGRMKNYKILRDCRQHGDGLHHAVQAVAHMHNLALAS</sequence>
<keyword evidence="2" id="KW-0479">Metal-binding</keyword>